<gene>
    <name evidence="3" type="ORF">CP970_24920</name>
</gene>
<accession>A0A5J6GQI5</accession>
<evidence type="ECO:0000313" key="3">
    <source>
        <dbReference type="EMBL" id="QEU97547.1"/>
    </source>
</evidence>
<reference evidence="3 4" key="1">
    <citation type="submission" date="2017-09" db="EMBL/GenBank/DDBJ databases">
        <authorList>
            <person name="Lee N."/>
            <person name="Cho B.-K."/>
        </authorList>
    </citation>
    <scope>NUCLEOTIDE SEQUENCE [LARGE SCALE GENOMIC DNA]</scope>
    <source>
        <strain evidence="3 4">ATCC 12853</strain>
    </source>
</reference>
<keyword evidence="2" id="KW-0472">Membrane</keyword>
<evidence type="ECO:0000256" key="1">
    <source>
        <dbReference type="SAM" id="MobiDB-lite"/>
    </source>
</evidence>
<feature type="transmembrane region" description="Helical" evidence="2">
    <location>
        <begin position="351"/>
        <end position="370"/>
    </location>
</feature>
<dbReference type="AlphaFoldDB" id="A0A5J6GQI5"/>
<evidence type="ECO:0000256" key="2">
    <source>
        <dbReference type="SAM" id="Phobius"/>
    </source>
</evidence>
<feature type="transmembrane region" description="Helical" evidence="2">
    <location>
        <begin position="222"/>
        <end position="247"/>
    </location>
</feature>
<dbReference type="OrthoDB" id="4108772at2"/>
<protein>
    <submittedName>
        <fullName evidence="3">Uncharacterized protein</fullName>
    </submittedName>
</protein>
<keyword evidence="2" id="KW-0812">Transmembrane</keyword>
<dbReference type="Proteomes" id="UP000325529">
    <property type="component" value="Chromosome"/>
</dbReference>
<keyword evidence="4" id="KW-1185">Reference proteome</keyword>
<dbReference type="EMBL" id="CP023699">
    <property type="protein sequence ID" value="QEU97547.1"/>
    <property type="molecule type" value="Genomic_DNA"/>
</dbReference>
<keyword evidence="2" id="KW-1133">Transmembrane helix</keyword>
<organism evidence="3 4">
    <name type="scientific">Streptomyces kanamyceticus</name>
    <dbReference type="NCBI Taxonomy" id="1967"/>
    <lineage>
        <taxon>Bacteria</taxon>
        <taxon>Bacillati</taxon>
        <taxon>Actinomycetota</taxon>
        <taxon>Actinomycetes</taxon>
        <taxon>Kitasatosporales</taxon>
        <taxon>Streptomycetaceae</taxon>
        <taxon>Streptomyces</taxon>
    </lineage>
</organism>
<dbReference type="KEGG" id="ska:CP970_24920"/>
<feature type="region of interest" description="Disordered" evidence="1">
    <location>
        <begin position="173"/>
        <end position="195"/>
    </location>
</feature>
<feature type="transmembrane region" description="Helical" evidence="2">
    <location>
        <begin position="33"/>
        <end position="51"/>
    </location>
</feature>
<evidence type="ECO:0000313" key="4">
    <source>
        <dbReference type="Proteomes" id="UP000325529"/>
    </source>
</evidence>
<proteinExistence type="predicted"/>
<feature type="transmembrane region" description="Helical" evidence="2">
    <location>
        <begin position="259"/>
        <end position="280"/>
    </location>
</feature>
<sequence>MATDLLRRLHRYVWPPPLTQQPRNRAYLRDRMIALPLLTVVAAASFGWAYAEVRADSAALRDRLTPALVSLADAEMSLRIADREAGQSLAAGDAVRLGGLSNRYRTRTARAAQSLNQVARGGALTTPERQDLDVISGLVVDYGNWIAFAQSNVGDPALRDAGLSYARSMLCSPPATTSPKDRGKDSGGYPPCPHTRGSDATAVVDRISTLERSLRGRLADRAAPGAGVLVSCSVAVLAIGLLCRGLWRTQLFLHHRFRLRFGSVPLLLAAAPLLLAVPFLTADAVLAQRAQQRVTEVAGELSERTSPRIESTRDERPFGRPHRLLIDSLAGRAQDELAAGRLSALDGAAPWVLPTGLLAAALMGAALHTYRREYVLIARRSGAAA</sequence>
<name>A0A5J6GQI5_STRKN</name>